<keyword evidence="4" id="KW-1185">Reference proteome</keyword>
<feature type="compositionally biased region" description="Polar residues" evidence="1">
    <location>
        <begin position="114"/>
        <end position="123"/>
    </location>
</feature>
<organism evidence="3 4">
    <name type="scientific">Trichomalopsis sarcophagae</name>
    <dbReference type="NCBI Taxonomy" id="543379"/>
    <lineage>
        <taxon>Eukaryota</taxon>
        <taxon>Metazoa</taxon>
        <taxon>Ecdysozoa</taxon>
        <taxon>Arthropoda</taxon>
        <taxon>Hexapoda</taxon>
        <taxon>Insecta</taxon>
        <taxon>Pterygota</taxon>
        <taxon>Neoptera</taxon>
        <taxon>Endopterygota</taxon>
        <taxon>Hymenoptera</taxon>
        <taxon>Apocrita</taxon>
        <taxon>Proctotrupomorpha</taxon>
        <taxon>Chalcidoidea</taxon>
        <taxon>Pteromalidae</taxon>
        <taxon>Pteromalinae</taxon>
        <taxon>Trichomalopsis</taxon>
    </lineage>
</organism>
<feature type="compositionally biased region" description="Low complexity" evidence="1">
    <location>
        <begin position="369"/>
        <end position="378"/>
    </location>
</feature>
<dbReference type="STRING" id="543379.A0A232EW36"/>
<gene>
    <name evidence="3" type="ORF">TSAR_009005</name>
</gene>
<evidence type="ECO:0000256" key="2">
    <source>
        <dbReference type="SAM" id="Phobius"/>
    </source>
</evidence>
<evidence type="ECO:0000313" key="4">
    <source>
        <dbReference type="Proteomes" id="UP000215335"/>
    </source>
</evidence>
<feature type="transmembrane region" description="Helical" evidence="2">
    <location>
        <begin position="596"/>
        <end position="613"/>
    </location>
</feature>
<feature type="transmembrane region" description="Helical" evidence="2">
    <location>
        <begin position="641"/>
        <end position="664"/>
    </location>
</feature>
<feature type="region of interest" description="Disordered" evidence="1">
    <location>
        <begin position="64"/>
        <end position="178"/>
    </location>
</feature>
<reference evidence="3 4" key="1">
    <citation type="journal article" date="2017" name="Curr. Biol.">
        <title>The Evolution of Venom by Co-option of Single-Copy Genes.</title>
        <authorList>
            <person name="Martinson E.O."/>
            <person name="Mrinalini"/>
            <person name="Kelkar Y.D."/>
            <person name="Chang C.H."/>
            <person name="Werren J.H."/>
        </authorList>
    </citation>
    <scope>NUCLEOTIDE SEQUENCE [LARGE SCALE GENOMIC DNA]</scope>
    <source>
        <strain evidence="3 4">Alberta</strain>
        <tissue evidence="3">Whole body</tissue>
    </source>
</reference>
<keyword evidence="2" id="KW-0812">Transmembrane</keyword>
<dbReference type="Proteomes" id="UP000215335">
    <property type="component" value="Unassembled WGS sequence"/>
</dbReference>
<feature type="compositionally biased region" description="Basic and acidic residues" evidence="1">
    <location>
        <begin position="93"/>
        <end position="106"/>
    </location>
</feature>
<dbReference type="InterPro" id="IPR040350">
    <property type="entry name" value="TMEM272"/>
</dbReference>
<sequence length="732" mass="78781">MMLHRSTSSRRRRASRSVTNPSQPSAGQQGQPAPRSRRASVASTEPASEALLGIQSTGGLLAGMQGMDRQRSPRGSCVPNIALDTEDETQEETFNRRLLPDPEHCGASRLSLAPETNRSSRNSLVPDDYSVSRSPRGSLIPETSARSPRNSLIPGDLPTTVRPQRSPRHSLIPDSALSPRNSLVPLDVGYSRSPRGSLVPGSVAAGGGSRVSLMPENGSRSPRHSLVPAEAMSRSPRGSVANIDFDRSPRGSICPDTARSPRGSITPLDMHMDKKERSPRGSIVSECINQSPRGSIVPELVNRSPRGSIAPDPSRSPRGSICPESNRSPRGSIAPGHELNRSPRGSIGMPGAGEHRGSLGGAEDEPSRSPRGSIGPGSDLDRSPRGSLAGQEHRRITRNTGFAVQDPRRASADQGTAKNRSTSPYRQRGENSGSVRSGGSTGAPTAAAQVNLGYGTTNSWGDSSRRASSSVSQVKHLTYRGNNAKNEGFKLRDPTSKFSGDESRRLCAGNASIAEKGGSGLGGGPMGVAAYGSLVFQLKDAHLEANGTCDFVFRALRVVSKTMIVTIFLAFLSTMPIFMLILGVQYIRDCPRGPNIPVYMVVGGTLGGIRMFWTLYSQIRSRRPEVLTVPGSRSHISFKKLVSVALSCFLVGWFVLGNYWILSIRWPDYAPTLFEPNQWCHKTLYIFSLVHLFIVYVVIFAGLITGLGLLFCRILACPWPESQTSPEVLKTF</sequence>
<dbReference type="PANTHER" id="PTHR33444:SF7">
    <property type="entry name" value="TRANSMEMBRANE PROTEIN 272"/>
    <property type="match status" value="1"/>
</dbReference>
<feature type="compositionally biased region" description="Low complexity" evidence="1">
    <location>
        <begin position="21"/>
        <end position="34"/>
    </location>
</feature>
<protein>
    <submittedName>
        <fullName evidence="3">Uncharacterized protein</fullName>
    </submittedName>
</protein>
<feature type="region of interest" description="Disordered" evidence="1">
    <location>
        <begin position="1"/>
        <end position="52"/>
    </location>
</feature>
<feature type="compositionally biased region" description="Polar residues" evidence="1">
    <location>
        <begin position="413"/>
        <end position="435"/>
    </location>
</feature>
<keyword evidence="2" id="KW-0472">Membrane</keyword>
<feature type="region of interest" description="Disordered" evidence="1">
    <location>
        <begin position="191"/>
        <end position="446"/>
    </location>
</feature>
<accession>A0A232EW36</accession>
<feature type="transmembrane region" description="Helical" evidence="2">
    <location>
        <begin position="563"/>
        <end position="584"/>
    </location>
</feature>
<feature type="transmembrane region" description="Helical" evidence="2">
    <location>
        <begin position="684"/>
        <end position="712"/>
    </location>
</feature>
<evidence type="ECO:0000313" key="3">
    <source>
        <dbReference type="EMBL" id="OXU22543.1"/>
    </source>
</evidence>
<comment type="caution">
    <text evidence="3">The sequence shown here is derived from an EMBL/GenBank/DDBJ whole genome shotgun (WGS) entry which is preliminary data.</text>
</comment>
<keyword evidence="2" id="KW-1133">Transmembrane helix</keyword>
<dbReference type="AlphaFoldDB" id="A0A232EW36"/>
<dbReference type="PANTHER" id="PTHR33444">
    <property type="entry name" value="SI:DKEY-19B23.12-RELATED"/>
    <property type="match status" value="1"/>
</dbReference>
<proteinExistence type="predicted"/>
<feature type="compositionally biased region" description="Basic and acidic residues" evidence="1">
    <location>
        <begin position="270"/>
        <end position="279"/>
    </location>
</feature>
<name>A0A232EW36_9HYME</name>
<dbReference type="OrthoDB" id="6157510at2759"/>
<evidence type="ECO:0000256" key="1">
    <source>
        <dbReference type="SAM" id="MobiDB-lite"/>
    </source>
</evidence>
<dbReference type="EMBL" id="NNAY01001925">
    <property type="protein sequence ID" value="OXU22543.1"/>
    <property type="molecule type" value="Genomic_DNA"/>
</dbReference>